<dbReference type="NCBIfam" id="NF038072">
    <property type="entry name" value="IcmL_DotI_only"/>
    <property type="match status" value="1"/>
</dbReference>
<dbReference type="RefSeq" id="WP_083482876.1">
    <property type="nucleotide sequence ID" value="NZ_LKAJ02000001.1"/>
</dbReference>
<dbReference type="Proteomes" id="UP000051497">
    <property type="component" value="Unassembled WGS sequence"/>
</dbReference>
<evidence type="ECO:0000256" key="1">
    <source>
        <dbReference type="SAM" id="MobiDB-lite"/>
    </source>
</evidence>
<feature type="transmembrane region" description="Helical" evidence="2">
    <location>
        <begin position="57"/>
        <end position="76"/>
    </location>
</feature>
<dbReference type="Pfam" id="PF11393">
    <property type="entry name" value="T4BSS_DotI_IcmL"/>
    <property type="match status" value="1"/>
</dbReference>
<keyword evidence="5" id="KW-1185">Reference proteome</keyword>
<name>A0A0Q9YKI4_9GAMM</name>
<reference evidence="3" key="1">
    <citation type="submission" date="2015-09" db="EMBL/GenBank/DDBJ databases">
        <title>Draft Genome Sequences of Two Novel Amoeba-resistant Intranuclear Bacteria, Candidatus Berkiella cookevillensis and Candidatus Berkiella aquae.</title>
        <authorList>
            <person name="Mehari Y.T."/>
            <person name="Arivett B.A."/>
            <person name="Farone A.L."/>
            <person name="Gunderson J.H."/>
            <person name="Farone M.B."/>
        </authorList>
    </citation>
    <scope>NUCLEOTIDE SEQUENCE [LARGE SCALE GENOMIC DNA]</scope>
    <source>
        <strain evidence="3">HT99</strain>
    </source>
</reference>
<sequence length="247" mass="27494">MATDDKKSTGVQKSKSPTPPATTPAAPAAPAAKTKYTGALELVVLRNNFYRDNYRRLMLVCLGLICLTGGLIYWGLYERTHKPLPQYFATTYDGKLIPLIPLSEPGITQNALLQWATEAATACYTFNFVNFRKALQDIRIYFTKTGYQYFLKALKDSNNLDAVQNKQMVVSATPTGAPVILKKGIFNDGSPTGVYSWTVELPMELDYRSSTDRFKQKIVLTMLITRVSTLESPKGVGIASFVVRENR</sequence>
<protein>
    <submittedName>
        <fullName evidence="3">Macrophage killing protein with similarity to conjugation protein</fullName>
    </submittedName>
    <submittedName>
        <fullName evidence="4">Type IVB secretion system apparatus protein IcmL/DotI</fullName>
    </submittedName>
</protein>
<gene>
    <name evidence="4" type="ORF">HT99x_006765</name>
    <name evidence="3" type="ORF">HT99x_01761</name>
</gene>
<evidence type="ECO:0000256" key="2">
    <source>
        <dbReference type="SAM" id="Phobius"/>
    </source>
</evidence>
<keyword evidence="2" id="KW-0472">Membrane</keyword>
<evidence type="ECO:0000313" key="5">
    <source>
        <dbReference type="Proteomes" id="UP000051497"/>
    </source>
</evidence>
<dbReference type="EMBL" id="LKAJ02000001">
    <property type="protein sequence ID" value="MCS5711128.1"/>
    <property type="molecule type" value="Genomic_DNA"/>
</dbReference>
<evidence type="ECO:0000313" key="4">
    <source>
        <dbReference type="EMBL" id="MCS5711128.1"/>
    </source>
</evidence>
<dbReference type="OrthoDB" id="6367129at2"/>
<feature type="region of interest" description="Disordered" evidence="1">
    <location>
        <begin position="1"/>
        <end position="30"/>
    </location>
</feature>
<dbReference type="CDD" id="cd16385">
    <property type="entry name" value="IcmL"/>
    <property type="match status" value="1"/>
</dbReference>
<dbReference type="STRING" id="295108.HT99x_01761"/>
<keyword evidence="2" id="KW-1133">Transmembrane helix</keyword>
<reference evidence="4" key="2">
    <citation type="journal article" date="2016" name="Genome Announc.">
        <title>Draft Genome Sequences of Two Novel Amoeba-Resistant Intranuclear Bacteria, 'Candidatus Berkiella cookevillensis' and 'Candidatus Berkiella aquae'.</title>
        <authorList>
            <person name="Mehari Y.T."/>
            <person name="Arivett B.A."/>
            <person name="Farone A.L."/>
            <person name="Gunderson J.H."/>
            <person name="Farone M.B."/>
        </authorList>
    </citation>
    <scope>NUCLEOTIDE SEQUENCE</scope>
    <source>
        <strain evidence="4">HT99</strain>
    </source>
</reference>
<dbReference type="AlphaFoldDB" id="A0A0Q9YKI4"/>
<reference evidence="4" key="3">
    <citation type="submission" date="2021-06" db="EMBL/GenBank/DDBJ databases">
        <title>Genomic Description and Analysis of Intracellular Bacteria, Candidatus Berkiella cookevillensis and Candidatus Berkiella aquae.</title>
        <authorList>
            <person name="Kidane D.T."/>
            <person name="Mehari Y.T."/>
            <person name="Rice F.C."/>
            <person name="Arivett B.A."/>
            <person name="Farone A.L."/>
            <person name="Berk S.G."/>
            <person name="Farone M.B."/>
        </authorList>
    </citation>
    <scope>NUCLEOTIDE SEQUENCE</scope>
    <source>
        <strain evidence="4">HT99</strain>
    </source>
</reference>
<comment type="caution">
    <text evidence="3">The sequence shown here is derived from an EMBL/GenBank/DDBJ whole genome shotgun (WGS) entry which is preliminary data.</text>
</comment>
<dbReference type="InterPro" id="IPR021055">
    <property type="entry name" value="T4BSS_IcmL/DotI"/>
</dbReference>
<proteinExistence type="predicted"/>
<dbReference type="EMBL" id="LKAJ01000006">
    <property type="protein sequence ID" value="KRG21205.1"/>
    <property type="molecule type" value="Genomic_DNA"/>
</dbReference>
<evidence type="ECO:0000313" key="3">
    <source>
        <dbReference type="EMBL" id="KRG21205.1"/>
    </source>
</evidence>
<organism evidence="3">
    <name type="scientific">Candidatus Berkiella aquae</name>
    <dbReference type="NCBI Taxonomy" id="295108"/>
    <lineage>
        <taxon>Bacteria</taxon>
        <taxon>Pseudomonadati</taxon>
        <taxon>Pseudomonadota</taxon>
        <taxon>Gammaproteobacteria</taxon>
        <taxon>Candidatus Berkiellales</taxon>
        <taxon>Candidatus Berkiellaceae</taxon>
        <taxon>Candidatus Berkiella</taxon>
    </lineage>
</organism>
<accession>A0A0Q9YKI4</accession>
<keyword evidence="2" id="KW-0812">Transmembrane</keyword>